<gene>
    <name evidence="2" type="ORF">Hypma_003623</name>
</gene>
<dbReference type="Proteomes" id="UP000076154">
    <property type="component" value="Unassembled WGS sequence"/>
</dbReference>
<feature type="compositionally biased region" description="Basic and acidic residues" evidence="1">
    <location>
        <begin position="37"/>
        <end position="54"/>
    </location>
</feature>
<sequence length="73" mass="8373">MPHQLGTQLLRLAPPRPKNLEERSSAFGSMPLMTDEPMGRADPLRGTPLKDLRVPWRKKPSRGRCDYVRPIDH</sequence>
<name>A0A369J1E3_HYPMA</name>
<reference evidence="2" key="1">
    <citation type="submission" date="2018-04" db="EMBL/GenBank/DDBJ databases">
        <title>Whole genome sequencing of Hypsizygus marmoreus.</title>
        <authorList>
            <person name="Choi I.-G."/>
            <person name="Min B."/>
            <person name="Kim J.-G."/>
            <person name="Kim S."/>
            <person name="Oh Y.-L."/>
            <person name="Kong W.-S."/>
            <person name="Park H."/>
            <person name="Jeong J."/>
            <person name="Song E.-S."/>
        </authorList>
    </citation>
    <scope>NUCLEOTIDE SEQUENCE [LARGE SCALE GENOMIC DNA]</scope>
    <source>
        <strain evidence="2">51987-8</strain>
    </source>
</reference>
<evidence type="ECO:0000256" key="1">
    <source>
        <dbReference type="SAM" id="MobiDB-lite"/>
    </source>
</evidence>
<evidence type="ECO:0000313" key="3">
    <source>
        <dbReference type="Proteomes" id="UP000076154"/>
    </source>
</evidence>
<proteinExistence type="predicted"/>
<dbReference type="EMBL" id="LUEZ02000138">
    <property type="protein sequence ID" value="RDB15821.1"/>
    <property type="molecule type" value="Genomic_DNA"/>
</dbReference>
<accession>A0A369J1E3</accession>
<feature type="compositionally biased region" description="Basic and acidic residues" evidence="1">
    <location>
        <begin position="63"/>
        <end position="73"/>
    </location>
</feature>
<organism evidence="2 3">
    <name type="scientific">Hypsizygus marmoreus</name>
    <name type="common">White beech mushroom</name>
    <name type="synonym">Agaricus marmoreus</name>
    <dbReference type="NCBI Taxonomy" id="39966"/>
    <lineage>
        <taxon>Eukaryota</taxon>
        <taxon>Fungi</taxon>
        <taxon>Dikarya</taxon>
        <taxon>Basidiomycota</taxon>
        <taxon>Agaricomycotina</taxon>
        <taxon>Agaricomycetes</taxon>
        <taxon>Agaricomycetidae</taxon>
        <taxon>Agaricales</taxon>
        <taxon>Tricholomatineae</taxon>
        <taxon>Lyophyllaceae</taxon>
        <taxon>Hypsizygus</taxon>
    </lineage>
</organism>
<dbReference type="InParanoid" id="A0A369J1E3"/>
<keyword evidence="3" id="KW-1185">Reference proteome</keyword>
<comment type="caution">
    <text evidence="2">The sequence shown here is derived from an EMBL/GenBank/DDBJ whole genome shotgun (WGS) entry which is preliminary data.</text>
</comment>
<protein>
    <submittedName>
        <fullName evidence="2">Uncharacterized protein</fullName>
    </submittedName>
</protein>
<feature type="region of interest" description="Disordered" evidence="1">
    <location>
        <begin position="1"/>
        <end position="73"/>
    </location>
</feature>
<evidence type="ECO:0000313" key="2">
    <source>
        <dbReference type="EMBL" id="RDB15821.1"/>
    </source>
</evidence>
<dbReference type="AlphaFoldDB" id="A0A369J1E3"/>